<organism evidence="2 3">
    <name type="scientific">Clohesyomyces aquaticus</name>
    <dbReference type="NCBI Taxonomy" id="1231657"/>
    <lineage>
        <taxon>Eukaryota</taxon>
        <taxon>Fungi</taxon>
        <taxon>Dikarya</taxon>
        <taxon>Ascomycota</taxon>
        <taxon>Pezizomycotina</taxon>
        <taxon>Dothideomycetes</taxon>
        <taxon>Pleosporomycetidae</taxon>
        <taxon>Pleosporales</taxon>
        <taxon>Lindgomycetaceae</taxon>
        <taxon>Clohesyomyces</taxon>
    </lineage>
</organism>
<sequence length="653" mass="70443">MATNAPYYQLRGQFTTSANAQFGTDDDDYDLSSSMTPQNAALYSDAQNPDSANATLEENHNLVELLEAATTAAGEAAEAMDVERGDTDTSAQMRGKRKRESGPQPEEAGSVAVDMDPENTLSRNKRSRASVPTDPQLHRPDARPIPSSEALLSDARSAGVHSAAALFRRTPSQPAKKYTRPPMSKLFMSLQLSPENFLHLQAQAKSYMLDSERPERQSCVGNRGKGDTDMVKLRLFNCVRDFLSDGVGDRFFGENVEKPAETEAIEAARALGEEKTPSEGKLVWPRDGNKIISLVTPLLRRMVTNERQRRYAIETRKGGSKKKEGSVESTASQTHQGDFNMDGTGSHGQQLIGESQTSPEPRFITHNLTQSPARSIPPSPPTSPPVSRSYDIPHSIYPSVPMASNLFGSSSKAQASSDNIDLPPIEELRLPTTPSFHLNIVRISMATRNGIKLDIPPQSHIGNIMSYTYDTLLSKVKNNVDQAVAKYPQLRPGMRSETLRNLAVAASALDGLSEAANVSPTARFDSATDGNGELSQPQPISASQSASANNLLVDTPSLTGRPTSTGPPADDASSKALPPTPQALASPRPPSLLRSPSSELPPPLSPKHTIKVMVTHGLTTIDSADDWEAAKNDIAYSAWADGVIPVVIMFDEA</sequence>
<dbReference type="OrthoDB" id="5373017at2759"/>
<protein>
    <submittedName>
        <fullName evidence="2">Uncharacterized protein</fullName>
    </submittedName>
</protein>
<feature type="compositionally biased region" description="Low complexity" evidence="1">
    <location>
        <begin position="535"/>
        <end position="548"/>
    </location>
</feature>
<reference evidence="2 3" key="1">
    <citation type="submission" date="2016-07" db="EMBL/GenBank/DDBJ databases">
        <title>Pervasive Adenine N6-methylation of Active Genes in Fungi.</title>
        <authorList>
            <consortium name="DOE Joint Genome Institute"/>
            <person name="Mondo S.J."/>
            <person name="Dannebaum R.O."/>
            <person name="Kuo R.C."/>
            <person name="Labutti K."/>
            <person name="Haridas S."/>
            <person name="Kuo A."/>
            <person name="Salamov A."/>
            <person name="Ahrendt S.R."/>
            <person name="Lipzen A."/>
            <person name="Sullivan W."/>
            <person name="Andreopoulos W.B."/>
            <person name="Clum A."/>
            <person name="Lindquist E."/>
            <person name="Daum C."/>
            <person name="Ramamoorthy G.K."/>
            <person name="Gryganskyi A."/>
            <person name="Culley D."/>
            <person name="Magnuson J.K."/>
            <person name="James T.Y."/>
            <person name="O'Malley M.A."/>
            <person name="Stajich J.E."/>
            <person name="Spatafora J.W."/>
            <person name="Visel A."/>
            <person name="Grigoriev I.V."/>
        </authorList>
    </citation>
    <scope>NUCLEOTIDE SEQUENCE [LARGE SCALE GENOMIC DNA]</scope>
    <source>
        <strain evidence="2 3">CBS 115471</strain>
    </source>
</reference>
<name>A0A1Y2ABC4_9PLEO</name>
<feature type="compositionally biased region" description="Polar residues" evidence="1">
    <location>
        <begin position="549"/>
        <end position="566"/>
    </location>
</feature>
<dbReference type="STRING" id="1231657.A0A1Y2ABC4"/>
<feature type="region of interest" description="Disordered" evidence="1">
    <location>
        <begin position="17"/>
        <end position="52"/>
    </location>
</feature>
<feature type="compositionally biased region" description="Basic and acidic residues" evidence="1">
    <location>
        <begin position="310"/>
        <end position="326"/>
    </location>
</feature>
<evidence type="ECO:0000313" key="2">
    <source>
        <dbReference type="EMBL" id="ORY19802.1"/>
    </source>
</evidence>
<keyword evidence="3" id="KW-1185">Reference proteome</keyword>
<feature type="compositionally biased region" description="Pro residues" evidence="1">
    <location>
        <begin position="375"/>
        <end position="384"/>
    </location>
</feature>
<feature type="compositionally biased region" description="Polar residues" evidence="1">
    <location>
        <begin position="31"/>
        <end position="52"/>
    </location>
</feature>
<comment type="caution">
    <text evidence="2">The sequence shown here is derived from an EMBL/GenBank/DDBJ whole genome shotgun (WGS) entry which is preliminary data.</text>
</comment>
<gene>
    <name evidence="2" type="ORF">BCR34DRAFT_551743</name>
</gene>
<proteinExistence type="predicted"/>
<evidence type="ECO:0000313" key="3">
    <source>
        <dbReference type="Proteomes" id="UP000193144"/>
    </source>
</evidence>
<feature type="compositionally biased region" description="Polar residues" evidence="1">
    <location>
        <begin position="347"/>
        <end position="359"/>
    </location>
</feature>
<dbReference type="EMBL" id="MCFA01000001">
    <property type="protein sequence ID" value="ORY19802.1"/>
    <property type="molecule type" value="Genomic_DNA"/>
</dbReference>
<accession>A0A1Y2ABC4</accession>
<evidence type="ECO:0000256" key="1">
    <source>
        <dbReference type="SAM" id="MobiDB-lite"/>
    </source>
</evidence>
<dbReference type="Proteomes" id="UP000193144">
    <property type="component" value="Unassembled WGS sequence"/>
</dbReference>
<feature type="region of interest" description="Disordered" evidence="1">
    <location>
        <begin position="310"/>
        <end position="392"/>
    </location>
</feature>
<feature type="region of interest" description="Disordered" evidence="1">
    <location>
        <begin position="522"/>
        <end position="607"/>
    </location>
</feature>
<feature type="region of interest" description="Disordered" evidence="1">
    <location>
        <begin position="74"/>
        <end position="146"/>
    </location>
</feature>
<dbReference type="AlphaFoldDB" id="A0A1Y2ABC4"/>